<accession>A0A8J5XJ10</accession>
<sequence length="472" mass="48189">MAASAVGARQARALALAPSPSARVVSAGSYFTMAINAHGQLVWWGGDPLGAQQLAAKRTAAVADAADDDAPPAQQRTVATDQALHTLWIPRTGRVVQVSAGGRHGALLLDTGAVFTFGENAHGQLGTGDRLPVTSPRAVETLRAARLRCHEVAAGRLHTLAIDEEGLVLAWGCGRHGALGQRSLDDALAPVRVEHLGVAAGVKVSGRVVTLAASDHCLAVTESGAVYAWGLGHSGQLGCGDERSHRRPRRIEALKHVFVVGVSAGHAHSLVLTSSGDAFAFGRGTSGQLGRAGMGSSSLPVMVELSLGVQVAQVAAGGDHSLLLTTEGVVCTCGSGAFGVLGQGGTAPSETARPILIGFGLESAAAVSAGFLHSVLVTAVRQTFTFGSNASLQLGETMHAYSSIPRLVYGLLAAEPETRTRAVERPAAREERTERSPLASARSAQAAVSALFASVRGGVGGRRGSGALRPAA</sequence>
<evidence type="ECO:0000313" key="5">
    <source>
        <dbReference type="Proteomes" id="UP000751190"/>
    </source>
</evidence>
<dbReference type="InterPro" id="IPR051625">
    <property type="entry name" value="Signaling_Regulatory_Domain"/>
</dbReference>
<feature type="compositionally biased region" description="Basic and acidic residues" evidence="3">
    <location>
        <begin position="420"/>
        <end position="435"/>
    </location>
</feature>
<dbReference type="PANTHER" id="PTHR22872:SF2">
    <property type="entry name" value="INHIBITOR OF BRUTON TYROSINE KINASE"/>
    <property type="match status" value="1"/>
</dbReference>
<comment type="caution">
    <text evidence="4">The sequence shown here is derived from an EMBL/GenBank/DDBJ whole genome shotgun (WGS) entry which is preliminary data.</text>
</comment>
<feature type="repeat" description="RCC1" evidence="2">
    <location>
        <begin position="166"/>
        <end position="223"/>
    </location>
</feature>
<dbReference type="OrthoDB" id="61110at2759"/>
<dbReference type="InterPro" id="IPR000408">
    <property type="entry name" value="Reg_chr_condens"/>
</dbReference>
<dbReference type="Pfam" id="PF00415">
    <property type="entry name" value="RCC1"/>
    <property type="match status" value="4"/>
</dbReference>
<feature type="repeat" description="RCC1" evidence="2">
    <location>
        <begin position="328"/>
        <end position="380"/>
    </location>
</feature>
<dbReference type="Gene3D" id="2.130.10.30">
    <property type="entry name" value="Regulator of chromosome condensation 1/beta-lactamase-inhibitor protein II"/>
    <property type="match status" value="2"/>
</dbReference>
<dbReference type="AlphaFoldDB" id="A0A8J5XJ10"/>
<keyword evidence="5" id="KW-1185">Reference proteome</keyword>
<evidence type="ECO:0000256" key="3">
    <source>
        <dbReference type="SAM" id="MobiDB-lite"/>
    </source>
</evidence>
<dbReference type="PRINTS" id="PR00633">
    <property type="entry name" value="RCCNDNSATION"/>
</dbReference>
<feature type="repeat" description="RCC1" evidence="2">
    <location>
        <begin position="112"/>
        <end position="165"/>
    </location>
</feature>
<dbReference type="SUPFAM" id="SSF50985">
    <property type="entry name" value="RCC1/BLIP-II"/>
    <property type="match status" value="1"/>
</dbReference>
<feature type="repeat" description="RCC1" evidence="2">
    <location>
        <begin position="276"/>
        <end position="327"/>
    </location>
</feature>
<name>A0A8J5XJ10_DIALT</name>
<gene>
    <name evidence="4" type="ORF">KFE25_011617</name>
</gene>
<feature type="region of interest" description="Disordered" evidence="3">
    <location>
        <begin position="420"/>
        <end position="441"/>
    </location>
</feature>
<reference evidence="4" key="1">
    <citation type="submission" date="2021-05" db="EMBL/GenBank/DDBJ databases">
        <title>The genome of the haptophyte Pavlova lutheri (Diacronema luteri, Pavlovales) - a model for lipid biosynthesis in eukaryotic algae.</title>
        <authorList>
            <person name="Hulatt C.J."/>
            <person name="Posewitz M.C."/>
        </authorList>
    </citation>
    <scope>NUCLEOTIDE SEQUENCE</scope>
    <source>
        <strain evidence="4">NIVA-4/92</strain>
    </source>
</reference>
<feature type="repeat" description="RCC1" evidence="2">
    <location>
        <begin position="224"/>
        <end position="275"/>
    </location>
</feature>
<evidence type="ECO:0000256" key="1">
    <source>
        <dbReference type="ARBA" id="ARBA00022737"/>
    </source>
</evidence>
<dbReference type="EMBL" id="JAGTXO010000022">
    <property type="protein sequence ID" value="KAG8462167.1"/>
    <property type="molecule type" value="Genomic_DNA"/>
</dbReference>
<evidence type="ECO:0000313" key="4">
    <source>
        <dbReference type="EMBL" id="KAG8462167.1"/>
    </source>
</evidence>
<dbReference type="PANTHER" id="PTHR22872">
    <property type="entry name" value="BTK-BINDING PROTEIN-RELATED"/>
    <property type="match status" value="1"/>
</dbReference>
<dbReference type="InterPro" id="IPR009091">
    <property type="entry name" value="RCC1/BLIP-II"/>
</dbReference>
<protein>
    <submittedName>
        <fullName evidence="4">Uncharacterized protein</fullName>
    </submittedName>
</protein>
<dbReference type="PROSITE" id="PS00626">
    <property type="entry name" value="RCC1_2"/>
    <property type="match status" value="3"/>
</dbReference>
<proteinExistence type="predicted"/>
<keyword evidence="1" id="KW-0677">Repeat</keyword>
<dbReference type="PROSITE" id="PS50012">
    <property type="entry name" value="RCC1_3"/>
    <property type="match status" value="5"/>
</dbReference>
<dbReference type="Proteomes" id="UP000751190">
    <property type="component" value="Unassembled WGS sequence"/>
</dbReference>
<evidence type="ECO:0000256" key="2">
    <source>
        <dbReference type="PROSITE-ProRule" id="PRU00235"/>
    </source>
</evidence>
<organism evidence="4 5">
    <name type="scientific">Diacronema lutheri</name>
    <name type="common">Unicellular marine alga</name>
    <name type="synonym">Monochrysis lutheri</name>
    <dbReference type="NCBI Taxonomy" id="2081491"/>
    <lineage>
        <taxon>Eukaryota</taxon>
        <taxon>Haptista</taxon>
        <taxon>Haptophyta</taxon>
        <taxon>Pavlovophyceae</taxon>
        <taxon>Pavlovales</taxon>
        <taxon>Pavlovaceae</taxon>
        <taxon>Diacronema</taxon>
    </lineage>
</organism>
<dbReference type="OMA" id="CTDDHLL"/>